<organism evidence="1 2">
    <name type="scientific">Prymnesium parvum</name>
    <name type="common">Toxic golden alga</name>
    <dbReference type="NCBI Taxonomy" id="97485"/>
    <lineage>
        <taxon>Eukaryota</taxon>
        <taxon>Haptista</taxon>
        <taxon>Haptophyta</taxon>
        <taxon>Prymnesiophyceae</taxon>
        <taxon>Prymnesiales</taxon>
        <taxon>Prymnesiaceae</taxon>
        <taxon>Prymnesium</taxon>
    </lineage>
</organism>
<dbReference type="AlphaFoldDB" id="A0AB34IWS9"/>
<gene>
    <name evidence="1" type="ORF">AB1Y20_008065</name>
</gene>
<dbReference type="Proteomes" id="UP001515480">
    <property type="component" value="Unassembled WGS sequence"/>
</dbReference>
<name>A0AB34IWS9_PRYPA</name>
<sequence length="218" mass="23549">MSPSPYMSHRGVGVATLSDMMAPVASSRADMVALASSAAPSHPTYEPVSFRPDVPRHAPLDEACPSAWPVLAASTHLPPATVPSPNTGPSERSVDEELVLLSSPAAPTPVERRVLHSAPTDDVLVSFPWGDVPFSWANGFGASQLPYDSCVDHSVMASFDDDDSPSYNKAKKSNERQQWEDAFHSEVKNLERFKVIGRKVPADEVLGGNADFSKFFEK</sequence>
<protein>
    <submittedName>
        <fullName evidence="1">Uncharacterized protein</fullName>
    </submittedName>
</protein>
<dbReference type="EMBL" id="JBGBPQ010000018">
    <property type="protein sequence ID" value="KAL1507215.1"/>
    <property type="molecule type" value="Genomic_DNA"/>
</dbReference>
<comment type="caution">
    <text evidence="1">The sequence shown here is derived from an EMBL/GenBank/DDBJ whole genome shotgun (WGS) entry which is preliminary data.</text>
</comment>
<accession>A0AB34IWS9</accession>
<evidence type="ECO:0000313" key="2">
    <source>
        <dbReference type="Proteomes" id="UP001515480"/>
    </source>
</evidence>
<proteinExistence type="predicted"/>
<reference evidence="1 2" key="1">
    <citation type="journal article" date="2024" name="Science">
        <title>Giant polyketide synthase enzymes in the biosynthesis of giant marine polyether toxins.</title>
        <authorList>
            <person name="Fallon T.R."/>
            <person name="Shende V.V."/>
            <person name="Wierzbicki I.H."/>
            <person name="Pendleton A.L."/>
            <person name="Watervoot N.F."/>
            <person name="Auber R.P."/>
            <person name="Gonzalez D.J."/>
            <person name="Wisecaver J.H."/>
            <person name="Moore B.S."/>
        </authorList>
    </citation>
    <scope>NUCLEOTIDE SEQUENCE [LARGE SCALE GENOMIC DNA]</scope>
    <source>
        <strain evidence="1 2">12B1</strain>
    </source>
</reference>
<keyword evidence="2" id="KW-1185">Reference proteome</keyword>
<evidence type="ECO:0000313" key="1">
    <source>
        <dbReference type="EMBL" id="KAL1507215.1"/>
    </source>
</evidence>